<reference evidence="2" key="1">
    <citation type="submission" date="2022-02" db="EMBL/GenBank/DDBJ databases">
        <title>Vibrio sp. nov., a new bacterium isolated from Bohai sea, China.</title>
        <authorList>
            <person name="Yuan Y."/>
        </authorList>
    </citation>
    <scope>NUCLEOTIDE SEQUENCE</scope>
    <source>
        <strain evidence="2">DBSS07</strain>
    </source>
</reference>
<keyword evidence="1" id="KW-0732">Signal</keyword>
<evidence type="ECO:0000256" key="1">
    <source>
        <dbReference type="SAM" id="SignalP"/>
    </source>
</evidence>
<dbReference type="RefSeq" id="WP_252029802.1">
    <property type="nucleotide sequence ID" value="NZ_JAKRRX010000007.1"/>
</dbReference>
<dbReference type="EMBL" id="JAKRRX010000007">
    <property type="protein sequence ID" value="MCW8332661.1"/>
    <property type="molecule type" value="Genomic_DNA"/>
</dbReference>
<dbReference type="Proteomes" id="UP001155586">
    <property type="component" value="Unassembled WGS sequence"/>
</dbReference>
<dbReference type="AlphaFoldDB" id="A0A9X3CBJ5"/>
<gene>
    <name evidence="2" type="ORF">MD483_02305</name>
</gene>
<accession>A0A9X3CBJ5</accession>
<proteinExistence type="predicted"/>
<feature type="chain" id="PRO_5040996554" evidence="1">
    <location>
        <begin position="24"/>
        <end position="58"/>
    </location>
</feature>
<keyword evidence="3" id="KW-1185">Reference proteome</keyword>
<comment type="caution">
    <text evidence="2">The sequence shown here is derived from an EMBL/GenBank/DDBJ whole genome shotgun (WGS) entry which is preliminary data.</text>
</comment>
<organism evidence="2 3">
    <name type="scientific">Vibrio paucivorans</name>
    <dbReference type="NCBI Taxonomy" id="2829489"/>
    <lineage>
        <taxon>Bacteria</taxon>
        <taxon>Pseudomonadati</taxon>
        <taxon>Pseudomonadota</taxon>
        <taxon>Gammaproteobacteria</taxon>
        <taxon>Vibrionales</taxon>
        <taxon>Vibrionaceae</taxon>
        <taxon>Vibrio</taxon>
    </lineage>
</organism>
<evidence type="ECO:0000313" key="3">
    <source>
        <dbReference type="Proteomes" id="UP001155586"/>
    </source>
</evidence>
<protein>
    <submittedName>
        <fullName evidence="2">Uncharacterized protein</fullName>
    </submittedName>
</protein>
<feature type="signal peptide" evidence="1">
    <location>
        <begin position="1"/>
        <end position="23"/>
    </location>
</feature>
<evidence type="ECO:0000313" key="2">
    <source>
        <dbReference type="EMBL" id="MCW8332661.1"/>
    </source>
</evidence>
<name>A0A9X3CBJ5_9VIBR</name>
<sequence>MFRKILILATCLSFSIFSSSALADPQDGNSATGPLVMCELPDGTMKYLPIVICQHSKQ</sequence>